<evidence type="ECO:0000313" key="2">
    <source>
        <dbReference type="Proteomes" id="UP000694569"/>
    </source>
</evidence>
<keyword evidence="2" id="KW-1185">Reference proteome</keyword>
<evidence type="ECO:0008006" key="3">
    <source>
        <dbReference type="Google" id="ProtNLM"/>
    </source>
</evidence>
<dbReference type="Proteomes" id="UP000694569">
    <property type="component" value="Unplaced"/>
</dbReference>
<dbReference type="SUPFAM" id="SSF56219">
    <property type="entry name" value="DNase I-like"/>
    <property type="match status" value="1"/>
</dbReference>
<sequence>MDVMTDPEGRFLFVKGTIADSCYTFVSVYLPNTAQHRCLSSISRQLRNFMAGTLVVAGDFNVPLDPRLDTSMGRTSIPPNVVRQVRRTLDELRLVDVWRSFHAGERDYTFYSPVHGTHSRLDYIFMQHHRVDLVEAPTIGVQKWSDHAPVQATLSSPLCRPSERQWRLNISLLSDPGFVTEIDSHLQAYFETNGDTDVPEPTMWEAHKAVVRGLFISKATALKRLRSEYIQQLIVDILAMELRHQTSALPSDYSDLLTKRRELNDLLDTDIKFAAQRTRCSFALKENKPGRPLAQILRRRQNASYIAKICSPDGIVHVLPESILTEFQRYYQGLYDLDGVADATPPHCDSGLPER</sequence>
<organism evidence="1 2">
    <name type="scientific">Leptobrachium leishanense</name>
    <name type="common">Leishan spiny toad</name>
    <dbReference type="NCBI Taxonomy" id="445787"/>
    <lineage>
        <taxon>Eukaryota</taxon>
        <taxon>Metazoa</taxon>
        <taxon>Chordata</taxon>
        <taxon>Craniata</taxon>
        <taxon>Vertebrata</taxon>
        <taxon>Euteleostomi</taxon>
        <taxon>Amphibia</taxon>
        <taxon>Batrachia</taxon>
        <taxon>Anura</taxon>
        <taxon>Pelobatoidea</taxon>
        <taxon>Megophryidae</taxon>
        <taxon>Leptobrachium</taxon>
    </lineage>
</organism>
<protein>
    <recommendedName>
        <fullName evidence="3">Endonuclease/exonuclease/phosphatase domain-containing protein</fullName>
    </recommendedName>
</protein>
<accession>A0A8C5M9A7</accession>
<dbReference type="Ensembl" id="ENSLLET00000011315.1">
    <property type="protein sequence ID" value="ENSLLEP00000010887.1"/>
    <property type="gene ID" value="ENSLLEG00000006939.1"/>
</dbReference>
<name>A0A8C5M9A7_9ANUR</name>
<proteinExistence type="predicted"/>
<dbReference type="OrthoDB" id="10628182at2759"/>
<reference evidence="1" key="2">
    <citation type="submission" date="2025-09" db="UniProtKB">
        <authorList>
            <consortium name="Ensembl"/>
        </authorList>
    </citation>
    <scope>IDENTIFICATION</scope>
</reference>
<evidence type="ECO:0000313" key="1">
    <source>
        <dbReference type="Ensembl" id="ENSLLEP00000010887.1"/>
    </source>
</evidence>
<dbReference type="InterPro" id="IPR036691">
    <property type="entry name" value="Endo/exonu/phosph_ase_sf"/>
</dbReference>
<reference evidence="1" key="1">
    <citation type="submission" date="2025-08" db="UniProtKB">
        <authorList>
            <consortium name="Ensembl"/>
        </authorList>
    </citation>
    <scope>IDENTIFICATION</scope>
</reference>
<dbReference type="PANTHER" id="PTHR19446">
    <property type="entry name" value="REVERSE TRANSCRIPTASES"/>
    <property type="match status" value="1"/>
</dbReference>
<dbReference type="Gene3D" id="3.60.10.10">
    <property type="entry name" value="Endonuclease/exonuclease/phosphatase"/>
    <property type="match status" value="1"/>
</dbReference>
<dbReference type="AlphaFoldDB" id="A0A8C5M9A7"/>
<dbReference type="GeneTree" id="ENSGT00950000183016"/>